<keyword evidence="2" id="KW-1185">Reference proteome</keyword>
<comment type="caution">
    <text evidence="1">The sequence shown here is derived from an EMBL/GenBank/DDBJ whole genome shotgun (WGS) entry which is preliminary data.</text>
</comment>
<dbReference type="Proteomes" id="UP000736672">
    <property type="component" value="Unassembled WGS sequence"/>
</dbReference>
<dbReference type="EMBL" id="JAGTJS010000022">
    <property type="protein sequence ID" value="KAH7237842.1"/>
    <property type="molecule type" value="Genomic_DNA"/>
</dbReference>
<proteinExistence type="predicted"/>
<evidence type="ECO:0000313" key="1">
    <source>
        <dbReference type="EMBL" id="KAH7237842.1"/>
    </source>
</evidence>
<gene>
    <name evidence="1" type="ORF">B0J15DRAFT_470874</name>
</gene>
<dbReference type="AlphaFoldDB" id="A0A9P9GG10"/>
<organism evidence="1 2">
    <name type="scientific">Fusarium solani</name>
    <name type="common">Filamentous fungus</name>
    <dbReference type="NCBI Taxonomy" id="169388"/>
    <lineage>
        <taxon>Eukaryota</taxon>
        <taxon>Fungi</taxon>
        <taxon>Dikarya</taxon>
        <taxon>Ascomycota</taxon>
        <taxon>Pezizomycotina</taxon>
        <taxon>Sordariomycetes</taxon>
        <taxon>Hypocreomycetidae</taxon>
        <taxon>Hypocreales</taxon>
        <taxon>Nectriaceae</taxon>
        <taxon>Fusarium</taxon>
        <taxon>Fusarium solani species complex</taxon>
    </lineage>
</organism>
<name>A0A9P9GG10_FUSSL</name>
<reference evidence="1" key="1">
    <citation type="journal article" date="2021" name="Nat. Commun.">
        <title>Genetic determinants of endophytism in the Arabidopsis root mycobiome.</title>
        <authorList>
            <person name="Mesny F."/>
            <person name="Miyauchi S."/>
            <person name="Thiergart T."/>
            <person name="Pickel B."/>
            <person name="Atanasova L."/>
            <person name="Karlsson M."/>
            <person name="Huettel B."/>
            <person name="Barry K.W."/>
            <person name="Haridas S."/>
            <person name="Chen C."/>
            <person name="Bauer D."/>
            <person name="Andreopoulos W."/>
            <person name="Pangilinan J."/>
            <person name="LaButti K."/>
            <person name="Riley R."/>
            <person name="Lipzen A."/>
            <person name="Clum A."/>
            <person name="Drula E."/>
            <person name="Henrissat B."/>
            <person name="Kohler A."/>
            <person name="Grigoriev I.V."/>
            <person name="Martin F.M."/>
            <person name="Hacquard S."/>
        </authorList>
    </citation>
    <scope>NUCLEOTIDE SEQUENCE</scope>
    <source>
        <strain evidence="1">FSSC 5 MPI-SDFR-AT-0091</strain>
    </source>
</reference>
<evidence type="ECO:0000313" key="2">
    <source>
        <dbReference type="Proteomes" id="UP000736672"/>
    </source>
</evidence>
<protein>
    <submittedName>
        <fullName evidence="1">Uncharacterized protein</fullName>
    </submittedName>
</protein>
<sequence length="308" mass="33223">MAPASWWRVTSADRRHFIDARRWALAITFTEDISISSTPGLREPSHNVAATFVLISCPAFFVDASSQSGHVGTSTSCLLHMGPSESSMSIYFSNFTGEMHSSLKPTTTINTQSTLIEAQFEGLTHICFFAAFQPQKFAGSLPCLSSHKEVSHNISHAVPITASFEVANTSAVVEGTSRSVEAIANFPAAPHSVKNVAKFRRGKTKTWRIVRTPVTLSASVAGAASQNETSVGISTASRAPTMLPLKQAHPEKSRKRKRGLELSPLCSAASPVTTTPATFTIQPNEDLVWPFSLKKIKLSFILDSDDGS</sequence>
<accession>A0A9P9GG10</accession>